<feature type="transmembrane region" description="Helical" evidence="1">
    <location>
        <begin position="7"/>
        <end position="26"/>
    </location>
</feature>
<keyword evidence="1" id="KW-0472">Membrane</keyword>
<keyword evidence="1" id="KW-1133">Transmembrane helix</keyword>
<evidence type="ECO:0000256" key="1">
    <source>
        <dbReference type="SAM" id="Phobius"/>
    </source>
</evidence>
<organism evidence="2 3">
    <name type="scientific">Candidatus Roizmanbacteria bacterium CG09_land_8_20_14_0_10_41_9</name>
    <dbReference type="NCBI Taxonomy" id="1974850"/>
    <lineage>
        <taxon>Bacteria</taxon>
        <taxon>Candidatus Roizmaniibacteriota</taxon>
    </lineage>
</organism>
<gene>
    <name evidence="2" type="ORF">COT62_03740</name>
</gene>
<dbReference type="Pfam" id="PF09946">
    <property type="entry name" value="DUF2178"/>
    <property type="match status" value="1"/>
</dbReference>
<proteinExistence type="predicted"/>
<evidence type="ECO:0000313" key="3">
    <source>
        <dbReference type="Proteomes" id="UP000231198"/>
    </source>
</evidence>
<evidence type="ECO:0008006" key="4">
    <source>
        <dbReference type="Google" id="ProtNLM"/>
    </source>
</evidence>
<sequence length="140" mass="15843">MKIQTYKWFRVIVSIFISITISLALIQNSYVLAAAGIFVGMVFLILVRSKARIRVDEREKIIREKAAQTTYAIFAPTIGIGAFLLLIPYRDVSPVFAKGEFVYLESLGMIFAYLTLFLIAIYAISYHFLNRKFGGGSNEE</sequence>
<accession>A0A2H0WS34</accession>
<protein>
    <recommendedName>
        <fullName evidence="4">DUF2178 domain-containing protein</fullName>
    </recommendedName>
</protein>
<dbReference type="Proteomes" id="UP000231198">
    <property type="component" value="Unassembled WGS sequence"/>
</dbReference>
<keyword evidence="1" id="KW-0812">Transmembrane</keyword>
<dbReference type="InterPro" id="IPR019235">
    <property type="entry name" value="DUF2178_TM"/>
</dbReference>
<feature type="transmembrane region" description="Helical" evidence="1">
    <location>
        <begin position="101"/>
        <end position="124"/>
    </location>
</feature>
<name>A0A2H0WS34_9BACT</name>
<evidence type="ECO:0000313" key="2">
    <source>
        <dbReference type="EMBL" id="PIS15437.1"/>
    </source>
</evidence>
<reference evidence="3" key="1">
    <citation type="submission" date="2017-09" db="EMBL/GenBank/DDBJ databases">
        <title>Depth-based differentiation of microbial function through sediment-hosted aquifers and enrichment of novel symbionts in the deep terrestrial subsurface.</title>
        <authorList>
            <person name="Probst A.J."/>
            <person name="Ladd B."/>
            <person name="Jarett J.K."/>
            <person name="Geller-Mcgrath D.E."/>
            <person name="Sieber C.M.K."/>
            <person name="Emerson J.B."/>
            <person name="Anantharaman K."/>
            <person name="Thomas B.C."/>
            <person name="Malmstrom R."/>
            <person name="Stieglmeier M."/>
            <person name="Klingl A."/>
            <person name="Woyke T."/>
            <person name="Ryan C.M."/>
            <person name="Banfield J.F."/>
        </authorList>
    </citation>
    <scope>NUCLEOTIDE SEQUENCE [LARGE SCALE GENOMIC DNA]</scope>
</reference>
<feature type="transmembrane region" description="Helical" evidence="1">
    <location>
        <begin position="70"/>
        <end position="89"/>
    </location>
</feature>
<comment type="caution">
    <text evidence="2">The sequence shown here is derived from an EMBL/GenBank/DDBJ whole genome shotgun (WGS) entry which is preliminary data.</text>
</comment>
<dbReference type="EMBL" id="PEZG01000080">
    <property type="protein sequence ID" value="PIS15437.1"/>
    <property type="molecule type" value="Genomic_DNA"/>
</dbReference>
<feature type="transmembrane region" description="Helical" evidence="1">
    <location>
        <begin position="32"/>
        <end position="49"/>
    </location>
</feature>
<dbReference type="AlphaFoldDB" id="A0A2H0WS34"/>